<proteinExistence type="predicted"/>
<name>A0A514CUA7_9CAUD</name>
<sequence length="77" mass="8454">MIEKMKKPELGCSGFLLLGLAGFHRTARLDFSAVYLSSRSFERIGPQLLLPPAGEGRYCLSSNTDVVVVGVYKFCLV</sequence>
<evidence type="ECO:0000313" key="1">
    <source>
        <dbReference type="EMBL" id="QDH84061.1"/>
    </source>
</evidence>
<gene>
    <name evidence="1" type="ORF">Axy11_034</name>
</gene>
<evidence type="ECO:0000313" key="2">
    <source>
        <dbReference type="Proteomes" id="UP000317048"/>
    </source>
</evidence>
<accession>A0A514CUA7</accession>
<keyword evidence="2" id="KW-1185">Reference proteome</keyword>
<dbReference type="Proteomes" id="UP000317048">
    <property type="component" value="Segment"/>
</dbReference>
<reference evidence="1 2" key="1">
    <citation type="submission" date="2019-05" db="EMBL/GenBank/DDBJ databases">
        <title>Complete genome sequence of sixteen phages from Abidjan, cote d'Ivoire, isolated on a single strain of Achromobacter xylosoxidans.</title>
        <authorList>
            <person name="Essoh C."/>
            <person name="Vernadet J.-P."/>
            <person name="Vergnaud G."/>
            <person name="Pourcel C."/>
        </authorList>
    </citation>
    <scope>NUCLEOTIDE SEQUENCE [LARGE SCALE GENOMIC DNA]</scope>
</reference>
<organism evidence="1 2">
    <name type="scientific">Achromobacter phage vB_AxyP_19-32_Axy11</name>
    <dbReference type="NCBI Taxonomy" id="2591042"/>
    <lineage>
        <taxon>Viruses</taxon>
        <taxon>Duplodnaviria</taxon>
        <taxon>Heunggongvirae</taxon>
        <taxon>Uroviricota</taxon>
        <taxon>Caudoviricetes</taxon>
        <taxon>Schitoviridae</taxon>
        <taxon>Rothmandenesvirinae</taxon>
        <taxon>Pourcelvirus</taxon>
        <taxon>Pourcelvirus Axy11</taxon>
    </lineage>
</organism>
<protein>
    <submittedName>
        <fullName evidence="1">Uncharacterized protein</fullName>
    </submittedName>
</protein>
<dbReference type="EMBL" id="MK962630">
    <property type="protein sequence ID" value="QDH84061.1"/>
    <property type="molecule type" value="Genomic_DNA"/>
</dbReference>